<keyword evidence="8" id="KW-1185">Reference proteome</keyword>
<evidence type="ECO:0000256" key="5">
    <source>
        <dbReference type="ARBA" id="ARBA00023136"/>
    </source>
</evidence>
<comment type="function">
    <text evidence="6">Subunit of the oligosaccharyl transferase (OST) complex that catalyzes the initial transfer of a defined glycan (Glc(3)Man(9)GlcNAc(2) in eukaryotes) from the lipid carrier dolichol-pyrophosphate to an asparagine residue within an Asn-X-Ser/Thr consensus motif in nascent polypeptide chains, the first step in protein N-glycosylation. N-glycosylation occurs cotranslationally and the complex associates with the Sec61 complex at the channel-forming translocon complex that mediates protein translocation across the endoplasmic reticulum (ER). All subunits are required for a maximal enzyme activity.</text>
</comment>
<organism evidence="7 8">
    <name type="scientific">Kazachstania africana (strain ATCC 22294 / BCRC 22015 / CBS 2517 / CECT 1963 / NBRC 1671 / NRRL Y-8276)</name>
    <name type="common">Yeast</name>
    <name type="synonym">Kluyveromyces africanus</name>
    <dbReference type="NCBI Taxonomy" id="1071382"/>
    <lineage>
        <taxon>Eukaryota</taxon>
        <taxon>Fungi</taxon>
        <taxon>Dikarya</taxon>
        <taxon>Ascomycota</taxon>
        <taxon>Saccharomycotina</taxon>
        <taxon>Saccharomycetes</taxon>
        <taxon>Saccharomycetales</taxon>
        <taxon>Saccharomycetaceae</taxon>
        <taxon>Kazachstania</taxon>
    </lineage>
</organism>
<keyword evidence="4 6" id="KW-1133">Transmembrane helix</keyword>
<protein>
    <recommendedName>
        <fullName evidence="6">Dolichyl-diphosphooligosaccharide-protein glycosyltransferase subunit OST5</fullName>
    </recommendedName>
</protein>
<dbReference type="InParanoid" id="H2B139"/>
<keyword evidence="3 6" id="KW-0812">Transmembrane</keyword>
<feature type="transmembrane region" description="Helical" evidence="6">
    <location>
        <begin position="57"/>
        <end position="78"/>
    </location>
</feature>
<dbReference type="OrthoDB" id="4047914at2759"/>
<dbReference type="GeneID" id="13883988"/>
<dbReference type="STRING" id="1071382.H2B139"/>
<dbReference type="GO" id="GO:0006487">
    <property type="term" value="P:protein N-linked glycosylation"/>
    <property type="evidence" value="ECO:0007669"/>
    <property type="project" value="UniProtKB-UniRule"/>
</dbReference>
<name>H2B139_KAZAF</name>
<comment type="subcellular location">
    <subcellularLocation>
        <location evidence="1 6">Membrane</location>
        <topology evidence="1 6">Multi-pass membrane protein</topology>
    </subcellularLocation>
</comment>
<evidence type="ECO:0000256" key="3">
    <source>
        <dbReference type="ARBA" id="ARBA00022692"/>
    </source>
</evidence>
<evidence type="ECO:0000256" key="2">
    <source>
        <dbReference type="ARBA" id="ARBA00009825"/>
    </source>
</evidence>
<evidence type="ECO:0000256" key="6">
    <source>
        <dbReference type="RuleBase" id="RU367008"/>
    </source>
</evidence>
<dbReference type="KEGG" id="kaf:KAFR_0J02750"/>
<feature type="transmembrane region" description="Helical" evidence="6">
    <location>
        <begin position="28"/>
        <end position="50"/>
    </location>
</feature>
<evidence type="ECO:0000313" key="8">
    <source>
        <dbReference type="Proteomes" id="UP000005220"/>
    </source>
</evidence>
<reference evidence="7 8" key="1">
    <citation type="journal article" date="2011" name="Proc. Natl. Acad. Sci. U.S.A.">
        <title>Evolutionary erosion of yeast sex chromosomes by mating-type switching accidents.</title>
        <authorList>
            <person name="Gordon J.L."/>
            <person name="Armisen D."/>
            <person name="Proux-Wera E."/>
            <person name="Oheigeartaigh S.S."/>
            <person name="Byrne K.P."/>
            <person name="Wolfe K.H."/>
        </authorList>
    </citation>
    <scope>NUCLEOTIDE SEQUENCE [LARGE SCALE GENOMIC DNA]</scope>
    <source>
        <strain evidence="8">ATCC 22294 / BCRC 22015 / CBS 2517 / CECT 1963 / NBRC 1671 / NRRL Y-8276</strain>
    </source>
</reference>
<dbReference type="RefSeq" id="XP_003959474.1">
    <property type="nucleotide sequence ID" value="XM_003959425.1"/>
</dbReference>
<keyword evidence="5 6" id="KW-0472">Membrane</keyword>
<sequence>MGFANLFNDYNAAQVYQDVIPLIEQPRYGFFALVLAILFLSMSIGVAFSARSIVPKFFLFTILSLFASLFCGIATVFISNSFGVYV</sequence>
<comment type="subunit">
    <text evidence="6">Component of the oligosaccharyltransferase (OST) complex.</text>
</comment>
<dbReference type="InterPro" id="IPR007915">
    <property type="entry name" value="TMEM258/Ost5"/>
</dbReference>
<gene>
    <name evidence="7" type="primary">KAFR0J02750</name>
    <name evidence="7" type="ORF">KAFR_0J02750</name>
</gene>
<dbReference type="HOGENOM" id="CLU_183917_0_0_1"/>
<dbReference type="FunCoup" id="H2B139">
    <property type="interactions" value="134"/>
</dbReference>
<evidence type="ECO:0000256" key="1">
    <source>
        <dbReference type="ARBA" id="ARBA00004141"/>
    </source>
</evidence>
<accession>H2B139</accession>
<proteinExistence type="inferred from homology"/>
<comment type="similarity">
    <text evidence="2 6">Belongs to the OST5 family.</text>
</comment>
<evidence type="ECO:0000313" key="7">
    <source>
        <dbReference type="EMBL" id="CCF60339.1"/>
    </source>
</evidence>
<dbReference type="EMBL" id="HE650830">
    <property type="protein sequence ID" value="CCF60339.1"/>
    <property type="molecule type" value="Genomic_DNA"/>
</dbReference>
<dbReference type="Proteomes" id="UP000005220">
    <property type="component" value="Chromosome 10"/>
</dbReference>
<dbReference type="GO" id="GO:0008250">
    <property type="term" value="C:oligosaccharyltransferase complex"/>
    <property type="evidence" value="ECO:0007669"/>
    <property type="project" value="UniProtKB-UniRule"/>
</dbReference>
<evidence type="ECO:0000256" key="4">
    <source>
        <dbReference type="ARBA" id="ARBA00022989"/>
    </source>
</evidence>
<dbReference type="AlphaFoldDB" id="H2B139"/>
<dbReference type="Pfam" id="PF05251">
    <property type="entry name" value="Ost5"/>
    <property type="match status" value="1"/>
</dbReference>
<dbReference type="eggNOG" id="ENOG502SD2H">
    <property type="taxonomic scope" value="Eukaryota"/>
</dbReference>
<dbReference type="GO" id="GO:0005198">
    <property type="term" value="F:structural molecule activity"/>
    <property type="evidence" value="ECO:0007669"/>
    <property type="project" value="EnsemblFungi"/>
</dbReference>